<keyword evidence="2" id="KW-1185">Reference proteome</keyword>
<evidence type="ECO:0000313" key="1">
    <source>
        <dbReference type="EMBL" id="AKN77564.1"/>
    </source>
</evidence>
<evidence type="ECO:0008006" key="3">
    <source>
        <dbReference type="Google" id="ProtNLM"/>
    </source>
</evidence>
<gene>
    <name evidence="1" type="ORF">CulFRC58_1710</name>
</gene>
<dbReference type="EMBL" id="CP011913">
    <property type="protein sequence ID" value="AKN77564.1"/>
    <property type="molecule type" value="Genomic_DNA"/>
</dbReference>
<organism evidence="1 2">
    <name type="scientific">Corynebacterium ulcerans FRC58</name>
    <dbReference type="NCBI Taxonomy" id="1408268"/>
    <lineage>
        <taxon>Bacteria</taxon>
        <taxon>Bacillati</taxon>
        <taxon>Actinomycetota</taxon>
        <taxon>Actinomycetes</taxon>
        <taxon>Mycobacteriales</taxon>
        <taxon>Corynebacteriaceae</taxon>
        <taxon>Corynebacterium</taxon>
    </lineage>
</organism>
<name>A0ABN4GWI1_CORUL</name>
<proteinExistence type="predicted"/>
<evidence type="ECO:0000313" key="2">
    <source>
        <dbReference type="Proteomes" id="UP000036185"/>
    </source>
</evidence>
<dbReference type="RefSeq" id="WP_048517461.1">
    <property type="nucleotide sequence ID" value="NZ_CP011913.1"/>
</dbReference>
<accession>A0ABN4GWI1</accession>
<sequence>MKHTEWLRVIAGDSAVNSIATRSGIVPRTFARQVEKDSISAENVIAIAISYDAHPVRALVDTGYLDERYAAEVDPATALKEVSEQELANEVLKRMLKGLKTEALTEPIEKVYNINEYRENTPATPPDVEGASDDEILRDANALRGAAHRRMKEHMEPELP</sequence>
<protein>
    <recommendedName>
        <fullName evidence="3">DNA-binding protein</fullName>
    </recommendedName>
</protein>
<reference evidence="1 2" key="1">
    <citation type="journal article" date="2014" name="Int. J. Syst. Evol. Microbiol.">
        <title>Draft Genome Sequence of Corynebacterium ulcerans FRC58, Isolated from the Bronchitic Aspiration of a Patient in France.</title>
        <authorList>
            <person name="Silva Ado S."/>
            <person name="Barauna R.A."/>
            <person name="de Sa P.C."/>
            <person name="das Gracas D.A."/>
            <person name="Carneiro A.R."/>
            <person name="Thouvenin M."/>
            <person name="Azevedo V."/>
            <person name="Badell E."/>
            <person name="Guiso N."/>
            <person name="da Silva A.L."/>
            <person name="Ramos R.T."/>
        </authorList>
    </citation>
    <scope>NUCLEOTIDE SEQUENCE [LARGE SCALE GENOMIC DNA]</scope>
    <source>
        <strain evidence="1 2">FRC58</strain>
    </source>
</reference>
<dbReference type="Proteomes" id="UP000036185">
    <property type="component" value="Chromosome"/>
</dbReference>